<dbReference type="Pfam" id="PF05618">
    <property type="entry name" value="Zn_protease"/>
    <property type="match status" value="1"/>
</dbReference>
<evidence type="ECO:0000313" key="2">
    <source>
        <dbReference type="EMBL" id="WIO46379.1"/>
    </source>
</evidence>
<name>A0ABY8WVX0_9BACT</name>
<gene>
    <name evidence="2" type="ORF">SEML1_0782</name>
</gene>
<evidence type="ECO:0000259" key="1">
    <source>
        <dbReference type="Pfam" id="PF05618"/>
    </source>
</evidence>
<dbReference type="SUPFAM" id="SSF50630">
    <property type="entry name" value="Acid proteases"/>
    <property type="match status" value="1"/>
</dbReference>
<dbReference type="RefSeq" id="WP_376753908.1">
    <property type="nucleotide sequence ID" value="NZ_CP124550.1"/>
</dbReference>
<organism evidence="2 3">
    <name type="scientific">Candidatus Southlakia epibionticum</name>
    <dbReference type="NCBI Taxonomy" id="3043284"/>
    <lineage>
        <taxon>Bacteria</taxon>
        <taxon>Candidatus Saccharimonadota</taxon>
        <taxon>Candidatus Saccharimonadia</taxon>
        <taxon>Candidatus Saccharimonadales</taxon>
        <taxon>Candidatus Saccharimonadaceae</taxon>
        <taxon>Candidatus Southlakia</taxon>
    </lineage>
</organism>
<dbReference type="GO" id="GO:0008233">
    <property type="term" value="F:peptidase activity"/>
    <property type="evidence" value="ECO:0007669"/>
    <property type="project" value="UniProtKB-KW"/>
</dbReference>
<accession>A0ABY8WVX0</accession>
<dbReference type="PANTHER" id="PTHR38037:SF2">
    <property type="entry name" value="ATP-DEPENDENT ZINC PROTEASE DOMAIN-CONTAINING PROTEIN-RELATED"/>
    <property type="match status" value="1"/>
</dbReference>
<dbReference type="PANTHER" id="PTHR38037">
    <property type="entry name" value="ZN_PROTEASE DOMAIN-CONTAINING PROTEIN"/>
    <property type="match status" value="1"/>
</dbReference>
<dbReference type="InterPro" id="IPR008503">
    <property type="entry name" value="Asp_endopeptidase"/>
</dbReference>
<dbReference type="GO" id="GO:0006508">
    <property type="term" value="P:proteolysis"/>
    <property type="evidence" value="ECO:0007669"/>
    <property type="project" value="UniProtKB-KW"/>
</dbReference>
<keyword evidence="3" id="KW-1185">Reference proteome</keyword>
<proteinExistence type="predicted"/>
<dbReference type="Proteomes" id="UP001177295">
    <property type="component" value="Chromosome"/>
</dbReference>
<dbReference type="Gene3D" id="2.40.70.10">
    <property type="entry name" value="Acid Proteases"/>
    <property type="match status" value="1"/>
</dbReference>
<keyword evidence="2" id="KW-0378">Hydrolase</keyword>
<protein>
    <submittedName>
        <fullName evidence="2">Zn protease domain-containing protein</fullName>
    </submittedName>
</protein>
<evidence type="ECO:0000313" key="3">
    <source>
        <dbReference type="Proteomes" id="UP001177295"/>
    </source>
</evidence>
<sequence length="170" mass="19196">MNGGKVIIGRTAHIVIPSESARSIRVKIDTGADRSSIWASNIAMSDDGELSFTLFAPESKFYSGTVYRTKNFEASRVRSAYGDLQVRFLTHLTIILGGKKIRGTFTLADRSKNRYPALIGCKILNKKFLVDVSKGFIRENRSDDLTQELKRDPKAFFEKYYHNNPRGDII</sequence>
<keyword evidence="2" id="KW-0645">Protease</keyword>
<dbReference type="InterPro" id="IPR021109">
    <property type="entry name" value="Peptidase_aspartic_dom_sf"/>
</dbReference>
<reference evidence="2 3" key="1">
    <citation type="journal article" date="2023" name="Cell">
        <title>Genetic manipulation of Patescibacteria provides mechanistic insights into microbial dark matter and the epibiotic lifestyle.</title>
        <authorList>
            <person name="Wang Y."/>
            <person name="Gallagher L.A."/>
            <person name="Andrade P.A."/>
            <person name="Liu A."/>
            <person name="Humphreys I.R."/>
            <person name="Turkarslan S."/>
            <person name="Cutler K.J."/>
            <person name="Arrieta-Ortiz M.L."/>
            <person name="Li Y."/>
            <person name="Radey M.C."/>
            <person name="McLean J.S."/>
            <person name="Cong Q."/>
            <person name="Baker D."/>
            <person name="Baliga N.S."/>
            <person name="Peterson S.B."/>
            <person name="Mougous J.D."/>
        </authorList>
    </citation>
    <scope>NUCLEOTIDE SEQUENCE [LARGE SCALE GENOMIC DNA]</scope>
    <source>
        <strain evidence="2 3">ML1</strain>
    </source>
</reference>
<dbReference type="EMBL" id="CP124550">
    <property type="protein sequence ID" value="WIO46379.1"/>
    <property type="molecule type" value="Genomic_DNA"/>
</dbReference>
<feature type="domain" description="Retropepsin-like aspartic endopeptidase" evidence="1">
    <location>
        <begin position="8"/>
        <end position="139"/>
    </location>
</feature>